<dbReference type="GO" id="GO:0016042">
    <property type="term" value="P:lipid catabolic process"/>
    <property type="evidence" value="ECO:0007669"/>
    <property type="project" value="UniProtKB-KW"/>
</dbReference>
<organism evidence="7 8">
    <name type="scientific">Podospora didyma</name>
    <dbReference type="NCBI Taxonomy" id="330526"/>
    <lineage>
        <taxon>Eukaryota</taxon>
        <taxon>Fungi</taxon>
        <taxon>Dikarya</taxon>
        <taxon>Ascomycota</taxon>
        <taxon>Pezizomycotina</taxon>
        <taxon>Sordariomycetes</taxon>
        <taxon>Sordariomycetidae</taxon>
        <taxon>Sordariales</taxon>
        <taxon>Podosporaceae</taxon>
        <taxon>Podospora</taxon>
    </lineage>
</organism>
<dbReference type="PIRSF" id="PIRSF018169">
    <property type="entry name" value="PAF_acetylhydrolase"/>
    <property type="match status" value="1"/>
</dbReference>
<feature type="active site" description="Charge relay system" evidence="5">
    <location>
        <position position="411"/>
    </location>
</feature>
<sequence>MASSLLSYLKLVPSFPQYSGPHKVGTIDVEIPVFALDDPSFVPDGAADIHTVQFRIFYPAVPDSKGKPITWLPNPQRLHVGAYAQFLGVGSFAASILSFLSRNLLYTTIPVHKNAALLLPTVSESGNQRWPTVVFSHGLGGNRNTYSHLVASLASYGVIVVCPEHRDGSAAVTLVRDPNNQKPNTPKIWPYQAIPHAFSNDVWELRNTQLRIRLWELGLGMEALKGIDTKSESIIKSNLNTSTPATALSQFSGKMDVQTPGRVIFAGHSFGAVTIVQLLKTTFYASRPEVAAMSSPLFTPKLGSVIRNQITERNPTILLDMWCFPLLAASTAALYSLPLPIYSDKPSAPGGNALLVIESETFFKWSEHLHIKARILSLDPTVKVVTREVFERLGKPKFSEPHFFYAATSAHLSQSDFGVLFPWLTKKAFGSEQPERILRLNLRAHLQFLRVNGFKVAPTQNTDLVDSAAASEISDDGRLENDSAILSRAENGGLVKTWTWINTIGLGKDAYLSELEMFPPGSSSEHTIPGEDDAEKKMESEIDPSLQSGVRKPIDDVVKAVVNTTS</sequence>
<keyword evidence="8" id="KW-1185">Reference proteome</keyword>
<feature type="region of interest" description="Disordered" evidence="6">
    <location>
        <begin position="518"/>
        <end position="551"/>
    </location>
</feature>
<dbReference type="GO" id="GO:0003847">
    <property type="term" value="F:1-alkyl-2-acetylglycerophosphocholine esterase activity"/>
    <property type="evidence" value="ECO:0007669"/>
    <property type="project" value="UniProtKB-UniRule"/>
</dbReference>
<dbReference type="PANTHER" id="PTHR10272:SF7">
    <property type="entry name" value="PHOSPHOLIPASE-RELATED"/>
    <property type="match status" value="1"/>
</dbReference>
<dbReference type="Pfam" id="PF03403">
    <property type="entry name" value="PAF-AH_p_II"/>
    <property type="match status" value="1"/>
</dbReference>
<name>A0AAE0KLL6_9PEZI</name>
<dbReference type="Proteomes" id="UP001285441">
    <property type="component" value="Unassembled WGS sequence"/>
</dbReference>
<feature type="active site" description="Charge relay system" evidence="5">
    <location>
        <position position="320"/>
    </location>
</feature>
<evidence type="ECO:0000313" key="8">
    <source>
        <dbReference type="Proteomes" id="UP001285441"/>
    </source>
</evidence>
<dbReference type="InterPro" id="IPR016715">
    <property type="entry name" value="PAF_acetylhydro_eukaryote"/>
</dbReference>
<dbReference type="EC" id="3.1.1.47" evidence="4"/>
<comment type="caution">
    <text evidence="7">The sequence shown here is derived from an EMBL/GenBank/DDBJ whole genome shotgun (WGS) entry which is preliminary data.</text>
</comment>
<gene>
    <name evidence="7" type="ORF">B0H63DRAFT_480004</name>
</gene>
<comment type="similarity">
    <text evidence="4">Belongs to the serine esterase family.</text>
</comment>
<evidence type="ECO:0000256" key="2">
    <source>
        <dbReference type="ARBA" id="ARBA00022963"/>
    </source>
</evidence>
<evidence type="ECO:0000256" key="5">
    <source>
        <dbReference type="PIRSR" id="PIRSR018169-1"/>
    </source>
</evidence>
<evidence type="ECO:0000313" key="7">
    <source>
        <dbReference type="EMBL" id="KAK3378482.1"/>
    </source>
</evidence>
<evidence type="ECO:0000256" key="1">
    <source>
        <dbReference type="ARBA" id="ARBA00022801"/>
    </source>
</evidence>
<keyword evidence="3 4" id="KW-0443">Lipid metabolism</keyword>
<dbReference type="InterPro" id="IPR029058">
    <property type="entry name" value="AB_hydrolase_fold"/>
</dbReference>
<dbReference type="Gene3D" id="3.40.50.1820">
    <property type="entry name" value="alpha/beta hydrolase"/>
    <property type="match status" value="1"/>
</dbReference>
<keyword evidence="2 4" id="KW-0442">Lipid degradation</keyword>
<feature type="active site" description="Nucleophile" evidence="5">
    <location>
        <position position="269"/>
    </location>
</feature>
<comment type="catalytic activity">
    <reaction evidence="4">
        <text>a 1-O-alkyl-2-acetyl-sn-glycero-3-phosphocholine + H2O = a 1-O-alkyl-sn-glycero-3-phosphocholine + acetate + H(+)</text>
        <dbReference type="Rhea" id="RHEA:17777"/>
        <dbReference type="ChEBI" id="CHEBI:15377"/>
        <dbReference type="ChEBI" id="CHEBI:15378"/>
        <dbReference type="ChEBI" id="CHEBI:30089"/>
        <dbReference type="ChEBI" id="CHEBI:30909"/>
        <dbReference type="ChEBI" id="CHEBI:36707"/>
        <dbReference type="EC" id="3.1.1.47"/>
    </reaction>
</comment>
<protein>
    <recommendedName>
        <fullName evidence="4">Putative phospholipase</fullName>
        <ecNumber evidence="4">3.1.1.47</ecNumber>
    </recommendedName>
</protein>
<evidence type="ECO:0000256" key="4">
    <source>
        <dbReference type="PIRNR" id="PIRNR018169"/>
    </source>
</evidence>
<evidence type="ECO:0000256" key="6">
    <source>
        <dbReference type="SAM" id="MobiDB-lite"/>
    </source>
</evidence>
<evidence type="ECO:0000256" key="3">
    <source>
        <dbReference type="ARBA" id="ARBA00023098"/>
    </source>
</evidence>
<accession>A0AAE0KLL6</accession>
<keyword evidence="1 4" id="KW-0378">Hydrolase</keyword>
<dbReference type="PANTHER" id="PTHR10272">
    <property type="entry name" value="PLATELET-ACTIVATING FACTOR ACETYLHYDROLASE"/>
    <property type="match status" value="1"/>
</dbReference>
<reference evidence="7" key="1">
    <citation type="journal article" date="2023" name="Mol. Phylogenet. Evol.">
        <title>Genome-scale phylogeny and comparative genomics of the fungal order Sordariales.</title>
        <authorList>
            <person name="Hensen N."/>
            <person name="Bonometti L."/>
            <person name="Westerberg I."/>
            <person name="Brannstrom I.O."/>
            <person name="Guillou S."/>
            <person name="Cros-Aarteil S."/>
            <person name="Calhoun S."/>
            <person name="Haridas S."/>
            <person name="Kuo A."/>
            <person name="Mondo S."/>
            <person name="Pangilinan J."/>
            <person name="Riley R."/>
            <person name="LaButti K."/>
            <person name="Andreopoulos B."/>
            <person name="Lipzen A."/>
            <person name="Chen C."/>
            <person name="Yan M."/>
            <person name="Daum C."/>
            <person name="Ng V."/>
            <person name="Clum A."/>
            <person name="Steindorff A."/>
            <person name="Ohm R.A."/>
            <person name="Martin F."/>
            <person name="Silar P."/>
            <person name="Natvig D.O."/>
            <person name="Lalanne C."/>
            <person name="Gautier V."/>
            <person name="Ament-Velasquez S.L."/>
            <person name="Kruys A."/>
            <person name="Hutchinson M.I."/>
            <person name="Powell A.J."/>
            <person name="Barry K."/>
            <person name="Miller A.N."/>
            <person name="Grigoriev I.V."/>
            <person name="Debuchy R."/>
            <person name="Gladieux P."/>
            <person name="Hiltunen Thoren M."/>
            <person name="Johannesson H."/>
        </authorList>
    </citation>
    <scope>NUCLEOTIDE SEQUENCE</scope>
    <source>
        <strain evidence="7">CBS 232.78</strain>
    </source>
</reference>
<dbReference type="AlphaFoldDB" id="A0AAE0KLL6"/>
<dbReference type="SUPFAM" id="SSF53474">
    <property type="entry name" value="alpha/beta-Hydrolases"/>
    <property type="match status" value="1"/>
</dbReference>
<proteinExistence type="inferred from homology"/>
<reference evidence="7" key="2">
    <citation type="submission" date="2023-06" db="EMBL/GenBank/DDBJ databases">
        <authorList>
            <consortium name="Lawrence Berkeley National Laboratory"/>
            <person name="Haridas S."/>
            <person name="Hensen N."/>
            <person name="Bonometti L."/>
            <person name="Westerberg I."/>
            <person name="Brannstrom I.O."/>
            <person name="Guillou S."/>
            <person name="Cros-Aarteil S."/>
            <person name="Calhoun S."/>
            <person name="Kuo A."/>
            <person name="Mondo S."/>
            <person name="Pangilinan J."/>
            <person name="Riley R."/>
            <person name="LaButti K."/>
            <person name="Andreopoulos B."/>
            <person name="Lipzen A."/>
            <person name="Chen C."/>
            <person name="Yanf M."/>
            <person name="Daum C."/>
            <person name="Ng V."/>
            <person name="Clum A."/>
            <person name="Steindorff A."/>
            <person name="Ohm R."/>
            <person name="Martin F."/>
            <person name="Silar P."/>
            <person name="Natvig D."/>
            <person name="Lalanne C."/>
            <person name="Gautier V."/>
            <person name="Ament-velasquez S.L."/>
            <person name="Kruys A."/>
            <person name="Hutchinson M.I."/>
            <person name="Powell A.J."/>
            <person name="Barry K."/>
            <person name="Miller A.N."/>
            <person name="Grigoriev I.V."/>
            <person name="Debuchy R."/>
            <person name="Gladieux P."/>
            <person name="Thoren M.H."/>
            <person name="Johannesson H."/>
        </authorList>
    </citation>
    <scope>NUCLEOTIDE SEQUENCE</scope>
    <source>
        <strain evidence="7">CBS 232.78</strain>
    </source>
</reference>
<dbReference type="EMBL" id="JAULSW010000006">
    <property type="protein sequence ID" value="KAK3378482.1"/>
    <property type="molecule type" value="Genomic_DNA"/>
</dbReference>